<dbReference type="InterPro" id="IPR005801">
    <property type="entry name" value="ADC_synthase"/>
</dbReference>
<dbReference type="Pfam" id="PF00425">
    <property type="entry name" value="Chorismate_bind"/>
    <property type="match status" value="1"/>
</dbReference>
<protein>
    <recommendedName>
        <fullName evidence="4">Isochorismate synthase MenF</fullName>
        <ecNumber evidence="4">5.4.4.2</ecNumber>
    </recommendedName>
    <alternativeName>
        <fullName evidence="4">Isochorismate mutase</fullName>
    </alternativeName>
</protein>
<dbReference type="RefSeq" id="WP_012509084.1">
    <property type="nucleotide sequence ID" value="NC_011060.1"/>
</dbReference>
<feature type="active site" description="Proton donor" evidence="4">
    <location>
        <position position="273"/>
    </location>
</feature>
<accession>B4SET4</accession>
<dbReference type="InterPro" id="IPR015890">
    <property type="entry name" value="Chorismate_C"/>
</dbReference>
<dbReference type="HAMAP" id="MF_01935">
    <property type="entry name" value="MenF"/>
    <property type="match status" value="1"/>
</dbReference>
<comment type="catalytic activity">
    <reaction evidence="1 4">
        <text>chorismate = isochorismate</text>
        <dbReference type="Rhea" id="RHEA:18985"/>
        <dbReference type="ChEBI" id="CHEBI:29748"/>
        <dbReference type="ChEBI" id="CHEBI:29780"/>
        <dbReference type="EC" id="5.4.4.2"/>
    </reaction>
</comment>
<keyword evidence="4" id="KW-0460">Magnesium</keyword>
<keyword evidence="7" id="KW-1185">Reference proteome</keyword>
<dbReference type="InterPro" id="IPR004561">
    <property type="entry name" value="IsoChor_synthase"/>
</dbReference>
<dbReference type="UniPathway" id="UPA01057">
    <property type="reaction ID" value="UER00163"/>
</dbReference>
<dbReference type="KEGG" id="pph:Ppha_2422"/>
<dbReference type="GO" id="GO:0000287">
    <property type="term" value="F:magnesium ion binding"/>
    <property type="evidence" value="ECO:0007669"/>
    <property type="project" value="UniProtKB-UniRule"/>
</dbReference>
<feature type="active site" description="Proton acceptor" evidence="4">
    <location>
        <position position="223"/>
    </location>
</feature>
<evidence type="ECO:0000256" key="3">
    <source>
        <dbReference type="ARBA" id="ARBA00023235"/>
    </source>
</evidence>
<evidence type="ECO:0000256" key="1">
    <source>
        <dbReference type="ARBA" id="ARBA00000799"/>
    </source>
</evidence>
<evidence type="ECO:0000259" key="5">
    <source>
        <dbReference type="Pfam" id="PF00425"/>
    </source>
</evidence>
<comment type="pathway">
    <text evidence="4">Quinol/quinone metabolism; 1,4-dihydroxy-2-naphthoate biosynthesis; 1,4-dihydroxy-2-naphthoate from chorismate: step 1/7.</text>
</comment>
<dbReference type="Gene3D" id="3.60.120.10">
    <property type="entry name" value="Anthranilate synthase"/>
    <property type="match status" value="1"/>
</dbReference>
<feature type="binding site" evidence="4">
    <location>
        <position position="452"/>
    </location>
    <ligand>
        <name>Mg(2+)</name>
        <dbReference type="ChEBI" id="CHEBI:18420"/>
    </ligand>
</feature>
<sequence length="468" mass="53350">MIIPSEEPLSIEKAVSSLASALALYGDKHVEPDQREQHLLVTFRQPLQPTEPDEWLSSQSVYPRLFWMNRERDFSVAGIGIADSIACEGAGNNGDNFRQFALSVKDKNPDARYFGGFRFNNEEKQDPIWQPFSSFSFVLPLLQLTFENGAFALSCHLWVEIGDDIHKKISALTDLLDRVVTDTNSTVMKLPELLHLSYNPDEKEWMEECRKALLTFESGEMEKIMLARQTTLEFTSIFSPLLFLLHYPYKQNTIFRFYFEPAPNHAFFSFTPERLYRRDGNMLLTEALAGTCSKESINGDDHLASEVLLNSEKDIREHNFVREMIYQELQKICSNIDMEKEVNVLQLNRLAHLYTRCTAQLKPEFEYDSAILQLLHPTPAVGGVPKAPAMQHIMELEPFSRGWYAAPIGWVSRDAAEFCVGIRSALVHGRFAYLYSGAGLVKGSNPFAEWEEVDQKIGDILAISRQEA</sequence>
<dbReference type="AlphaFoldDB" id="B4SET4"/>
<dbReference type="eggNOG" id="COG1169">
    <property type="taxonomic scope" value="Bacteria"/>
</dbReference>
<evidence type="ECO:0000313" key="6">
    <source>
        <dbReference type="EMBL" id="ACF44610.1"/>
    </source>
</evidence>
<dbReference type="STRING" id="324925.Ppha_2422"/>
<feature type="binding site" evidence="4">
    <location>
        <position position="317"/>
    </location>
    <ligand>
        <name>Mg(2+)</name>
        <dbReference type="ChEBI" id="CHEBI:18420"/>
    </ligand>
</feature>
<comment type="similarity">
    <text evidence="2 4">Belongs to the isochorismate synthase family.</text>
</comment>
<keyword evidence="4" id="KW-0479">Metal-binding</keyword>
<evidence type="ECO:0000313" key="7">
    <source>
        <dbReference type="Proteomes" id="UP000002724"/>
    </source>
</evidence>
<dbReference type="EC" id="5.4.4.2" evidence="4"/>
<dbReference type="InterPro" id="IPR034681">
    <property type="entry name" value="MenF"/>
</dbReference>
<keyword evidence="4" id="KW-0474">Menaquinone biosynthesis</keyword>
<evidence type="ECO:0000256" key="4">
    <source>
        <dbReference type="HAMAP-Rule" id="MF_01935"/>
    </source>
</evidence>
<dbReference type="PANTHER" id="PTHR42839:SF2">
    <property type="entry name" value="ISOCHORISMATE SYNTHASE ENTC"/>
    <property type="match status" value="1"/>
</dbReference>
<keyword evidence="3 4" id="KW-0413">Isomerase</keyword>
<dbReference type="PANTHER" id="PTHR42839">
    <property type="entry name" value="ISOCHORISMATE SYNTHASE ENTC"/>
    <property type="match status" value="1"/>
</dbReference>
<proteinExistence type="inferred from homology"/>
<dbReference type="GO" id="GO:0009234">
    <property type="term" value="P:menaquinone biosynthetic process"/>
    <property type="evidence" value="ECO:0007669"/>
    <property type="project" value="UniProtKB-UniRule"/>
</dbReference>
<evidence type="ECO:0000256" key="2">
    <source>
        <dbReference type="ARBA" id="ARBA00005297"/>
    </source>
</evidence>
<dbReference type="EMBL" id="CP001110">
    <property type="protein sequence ID" value="ACF44610.1"/>
    <property type="molecule type" value="Genomic_DNA"/>
</dbReference>
<dbReference type="GO" id="GO:0008909">
    <property type="term" value="F:isochorismate synthase activity"/>
    <property type="evidence" value="ECO:0007669"/>
    <property type="project" value="UniProtKB-UniRule"/>
</dbReference>
<name>B4SET4_PELPB</name>
<comment type="pathway">
    <text evidence="4">Quinol/quinone metabolism; menaquinone biosynthesis.</text>
</comment>
<dbReference type="UniPathway" id="UPA00079"/>
<feature type="domain" description="Chorismate-utilising enzyme C-terminal" evidence="5">
    <location>
        <begin position="202"/>
        <end position="456"/>
    </location>
</feature>
<comment type="function">
    <text evidence="4">Catalyzes the conversion of chorismate to isochorismate.</text>
</comment>
<reference evidence="6 7" key="1">
    <citation type="submission" date="2008-06" db="EMBL/GenBank/DDBJ databases">
        <title>Complete sequence of Pelodictyon phaeoclathratiforme BU-1.</title>
        <authorList>
            <consortium name="US DOE Joint Genome Institute"/>
            <person name="Lucas S."/>
            <person name="Copeland A."/>
            <person name="Lapidus A."/>
            <person name="Glavina del Rio T."/>
            <person name="Dalin E."/>
            <person name="Tice H."/>
            <person name="Bruce D."/>
            <person name="Goodwin L."/>
            <person name="Pitluck S."/>
            <person name="Schmutz J."/>
            <person name="Larimer F."/>
            <person name="Land M."/>
            <person name="Hauser L."/>
            <person name="Kyrpides N."/>
            <person name="Mikhailova N."/>
            <person name="Liu Z."/>
            <person name="Li T."/>
            <person name="Zhao F."/>
            <person name="Overmann J."/>
            <person name="Bryant D.A."/>
            <person name="Richardson P."/>
        </authorList>
    </citation>
    <scope>NUCLEOTIDE SEQUENCE [LARGE SCALE GENOMIC DNA]</scope>
    <source>
        <strain evidence="7">DSM 5477 / BU-1</strain>
    </source>
</reference>
<dbReference type="NCBIfam" id="TIGR00543">
    <property type="entry name" value="isochor_syn"/>
    <property type="match status" value="1"/>
</dbReference>
<dbReference type="HOGENOM" id="CLU_006493_8_4_10"/>
<gene>
    <name evidence="4" type="primary">menF</name>
    <name evidence="6" type="ordered locus">Ppha_2422</name>
</gene>
<organism evidence="6 7">
    <name type="scientific">Pelodictyon phaeoclathratiforme (strain DSM 5477 / BU-1)</name>
    <dbReference type="NCBI Taxonomy" id="324925"/>
    <lineage>
        <taxon>Bacteria</taxon>
        <taxon>Pseudomonadati</taxon>
        <taxon>Chlorobiota</taxon>
        <taxon>Chlorobiia</taxon>
        <taxon>Chlorobiales</taxon>
        <taxon>Chlorobiaceae</taxon>
        <taxon>Chlorobium/Pelodictyon group</taxon>
        <taxon>Pelodictyon</taxon>
    </lineage>
</organism>
<comment type="cofactor">
    <cofactor evidence="4">
        <name>Mg(2+)</name>
        <dbReference type="ChEBI" id="CHEBI:18420"/>
    </cofactor>
</comment>
<dbReference type="Proteomes" id="UP000002724">
    <property type="component" value="Chromosome"/>
</dbReference>
<dbReference type="SUPFAM" id="SSF56322">
    <property type="entry name" value="ADC synthase"/>
    <property type="match status" value="1"/>
</dbReference>